<keyword evidence="2" id="KW-1185">Reference proteome</keyword>
<sequence length="342" mass="37457">MKASVATNVTVDLEDFDCNVCFAPLKPPVFQCASGHILCSVCYEKLPGKEKCLVCSITIGYNRCFAMERVLHSIQVLCSNARNGCTSRMPYHEMEEHEKECPKAGCGFAGSKAMQPMPLHQGILTDCITPVCLPCSVGNIPQMQDSAVLDFPRCLHPLVPLVYQCTTGHVVCSSLQSMRLACRDAIDRCTGSGSIAGNFVKMGPCGGRGGDAWEMNMDSVNPIIKLHLWHDIMVDAMMVMYDHDDGMPQIKQWGFPQAANRSEVCLEKGEYLTSLKGHADNCKGWFRLRSLTLVSNQRIFGPYGTEEGVPFELPAAGGRIIGFHGRSGTFLDAIGTYVKMDA</sequence>
<name>A0ACD5VBE0_AVESA</name>
<organism evidence="1 2">
    <name type="scientific">Avena sativa</name>
    <name type="common">Oat</name>
    <dbReference type="NCBI Taxonomy" id="4498"/>
    <lineage>
        <taxon>Eukaryota</taxon>
        <taxon>Viridiplantae</taxon>
        <taxon>Streptophyta</taxon>
        <taxon>Embryophyta</taxon>
        <taxon>Tracheophyta</taxon>
        <taxon>Spermatophyta</taxon>
        <taxon>Magnoliopsida</taxon>
        <taxon>Liliopsida</taxon>
        <taxon>Poales</taxon>
        <taxon>Poaceae</taxon>
        <taxon>BOP clade</taxon>
        <taxon>Pooideae</taxon>
        <taxon>Poodae</taxon>
        <taxon>Poeae</taxon>
        <taxon>Poeae Chloroplast Group 1 (Aveneae type)</taxon>
        <taxon>Aveninae</taxon>
        <taxon>Avena</taxon>
    </lineage>
</organism>
<evidence type="ECO:0000313" key="2">
    <source>
        <dbReference type="Proteomes" id="UP001732700"/>
    </source>
</evidence>
<reference evidence="1" key="1">
    <citation type="submission" date="2021-05" db="EMBL/GenBank/DDBJ databases">
        <authorList>
            <person name="Scholz U."/>
            <person name="Mascher M."/>
            <person name="Fiebig A."/>
        </authorList>
    </citation>
    <scope>NUCLEOTIDE SEQUENCE [LARGE SCALE GENOMIC DNA]</scope>
</reference>
<reference evidence="1" key="2">
    <citation type="submission" date="2025-09" db="UniProtKB">
        <authorList>
            <consortium name="EnsemblPlants"/>
        </authorList>
    </citation>
    <scope>IDENTIFICATION</scope>
</reference>
<protein>
    <submittedName>
        <fullName evidence="1">Uncharacterized protein</fullName>
    </submittedName>
</protein>
<accession>A0ACD5VBE0</accession>
<dbReference type="Proteomes" id="UP001732700">
    <property type="component" value="Chromosome 3A"/>
</dbReference>
<evidence type="ECO:0000313" key="1">
    <source>
        <dbReference type="EnsemblPlants" id="AVESA.00010b.r2.3AG0408370.1.CDS"/>
    </source>
</evidence>
<proteinExistence type="predicted"/>
<dbReference type="EnsemblPlants" id="AVESA.00010b.r2.3AG0408370.1">
    <property type="protein sequence ID" value="AVESA.00010b.r2.3AG0408370.1.CDS"/>
    <property type="gene ID" value="AVESA.00010b.r2.3AG0408370"/>
</dbReference>